<accession>A0A809RXG2</accession>
<evidence type="ECO:0000313" key="5">
    <source>
        <dbReference type="Proteomes" id="UP000662873"/>
    </source>
</evidence>
<evidence type="ECO:0000256" key="1">
    <source>
        <dbReference type="SAM" id="MobiDB-lite"/>
    </source>
</evidence>
<keyword evidence="2" id="KW-1133">Transmembrane helix</keyword>
<organism evidence="4 5">
    <name type="scientific">Candidatus Nitrosymbiomonas proteolyticus</name>
    <dbReference type="NCBI Taxonomy" id="2608984"/>
    <lineage>
        <taxon>Bacteria</taxon>
        <taxon>Bacillati</taxon>
        <taxon>Armatimonadota</taxon>
        <taxon>Armatimonadota incertae sedis</taxon>
        <taxon>Candidatus Nitrosymbiomonas</taxon>
    </lineage>
</organism>
<evidence type="ECO:0000256" key="2">
    <source>
        <dbReference type="SAM" id="Phobius"/>
    </source>
</evidence>
<feature type="transmembrane region" description="Helical" evidence="2">
    <location>
        <begin position="314"/>
        <end position="335"/>
    </location>
</feature>
<dbReference type="Proteomes" id="UP000662873">
    <property type="component" value="Chromosome"/>
</dbReference>
<feature type="region of interest" description="Disordered" evidence="1">
    <location>
        <begin position="520"/>
        <end position="545"/>
    </location>
</feature>
<gene>
    <name evidence="4" type="ORF">NPRO_21970</name>
</gene>
<reference evidence="4" key="1">
    <citation type="journal article" name="DNA Res.">
        <title>The physiological potential of anammox bacteria as revealed by their core genome structure.</title>
        <authorList>
            <person name="Okubo T."/>
            <person name="Toyoda A."/>
            <person name="Fukuhara K."/>
            <person name="Uchiyama I."/>
            <person name="Harigaya Y."/>
            <person name="Kuroiwa M."/>
            <person name="Suzuki T."/>
            <person name="Murakami Y."/>
            <person name="Suwa Y."/>
            <person name="Takami H."/>
        </authorList>
    </citation>
    <scope>NUCLEOTIDE SEQUENCE</scope>
    <source>
        <strain evidence="4">317325-2</strain>
    </source>
</reference>
<feature type="domain" description="IPT/TIG" evidence="3">
    <location>
        <begin position="459"/>
        <end position="513"/>
    </location>
</feature>
<keyword evidence="2" id="KW-0472">Membrane</keyword>
<proteinExistence type="predicted"/>
<dbReference type="SUPFAM" id="SSF81296">
    <property type="entry name" value="E set domains"/>
    <property type="match status" value="1"/>
</dbReference>
<dbReference type="InterPro" id="IPR013783">
    <property type="entry name" value="Ig-like_fold"/>
</dbReference>
<name>A0A809RXG2_9BACT</name>
<evidence type="ECO:0000259" key="3">
    <source>
        <dbReference type="Pfam" id="PF01833"/>
    </source>
</evidence>
<dbReference type="KEGG" id="npy:NPRO_21970"/>
<evidence type="ECO:0000313" key="4">
    <source>
        <dbReference type="EMBL" id="BBO24602.1"/>
    </source>
</evidence>
<dbReference type="EMBL" id="AP021858">
    <property type="protein sequence ID" value="BBO24602.1"/>
    <property type="molecule type" value="Genomic_DNA"/>
</dbReference>
<dbReference type="Gene3D" id="2.60.40.10">
    <property type="entry name" value="Immunoglobulins"/>
    <property type="match status" value="1"/>
</dbReference>
<dbReference type="InterPro" id="IPR014756">
    <property type="entry name" value="Ig_E-set"/>
</dbReference>
<dbReference type="InterPro" id="IPR002909">
    <property type="entry name" value="IPT_dom"/>
</dbReference>
<protein>
    <submittedName>
        <fullName evidence="4">IPT/TIG domain protein</fullName>
    </submittedName>
</protein>
<keyword evidence="2" id="KW-0812">Transmembrane</keyword>
<dbReference type="Pfam" id="PF01833">
    <property type="entry name" value="TIG"/>
    <property type="match status" value="1"/>
</dbReference>
<sequence length="733" mass="80414">MIQLLHTEIDVVPGRRPQRQALPEGMVGLGTAVLRITNATERENAYTVRLRCENPYWQDSWFRINAMPPAVGEGASSKPDQQGPKDQWVKVYVSNGASRDVLLSFMAPQRSDSRAGVYEVSIVVETHVQEGQGAAKGDRITEIKGTVIIRPYYEWQIEFQPEDRKVKRFFRRSAAYEVIIHNKGNDWLYCDLKLPRPKDVLLENFSQRLAVPPPEPGKDSSRSVPIRARTKHKAFRGAPKVDELPLTFHRVDAPTVPPLPEEAIAGVSSAGLGAPVVSSETSEIQTPEYPPTLTYCPPIPATLTDFIQSLARNALAISMLFLGLVAMLHISYLMYTHWKFKLQSAAPLSMSLENGARLEYRGAMLSGARVNFYKNKDDKDSFHSDYLKPLVTKRGVYFVNTKDVSGLTDTAVFVEAERVAFIPYLNALMPRTKKLRIEFGNVIDPSKKPLVMSDRAVPGKPFTIQGTGFGSQPGKVMFGDQPADQIVSWSDTQIVAVVPAGVADQTNIVAINAKGEEVARATKAGGAPPKPPGPEPEPEPENVADAAPLPIPGYGSACRFDWASVAKEIDENQHFDMPAALALKAYALVETNQVTKARALLKDARTSAGLKTGEDTYKVLAEALESDAKIQQLGDKVVDYSVILSAETRLREFDAGTPSDLSDRHLVAADAGFKTAALFGRAVAFPALAYVDFAIRKNMKSNAREALKMLTDVPKGLTDQDEKLGMAGLRSRL</sequence>
<dbReference type="AlphaFoldDB" id="A0A809RXG2"/>